<evidence type="ECO:0000313" key="4">
    <source>
        <dbReference type="Proteomes" id="UP001221597"/>
    </source>
</evidence>
<proteinExistence type="predicted"/>
<dbReference type="InterPro" id="IPR007419">
    <property type="entry name" value="BFD-like_2Fe2S-bd_dom"/>
</dbReference>
<dbReference type="PANTHER" id="PTHR42949">
    <property type="entry name" value="ANAEROBIC GLYCEROL-3-PHOSPHATE DEHYDROGENASE SUBUNIT B"/>
    <property type="match status" value="1"/>
</dbReference>
<dbReference type="Pfam" id="PF04324">
    <property type="entry name" value="Fer2_BFD"/>
    <property type="match status" value="1"/>
</dbReference>
<accession>A0ABY8IZV4</accession>
<gene>
    <name evidence="3" type="ORF">P9989_18165</name>
</gene>
<reference evidence="3 4" key="1">
    <citation type="submission" date="2023-04" db="EMBL/GenBank/DDBJ databases">
        <title>Genome sequence of Halobacillus naozhouensis KACC 21980.</title>
        <authorList>
            <person name="Kim S."/>
            <person name="Heo J."/>
            <person name="Kwon S.-W."/>
        </authorList>
    </citation>
    <scope>NUCLEOTIDE SEQUENCE [LARGE SCALE GENOMIC DNA]</scope>
    <source>
        <strain evidence="3 4">KCTC 13234</strain>
    </source>
</reference>
<name>A0ABY8IZV4_9BACI</name>
<dbReference type="CDD" id="cd19946">
    <property type="entry name" value="GlpA-like_Fer2_BFD-like"/>
    <property type="match status" value="1"/>
</dbReference>
<dbReference type="PANTHER" id="PTHR42949:SF3">
    <property type="entry name" value="ANAEROBIC GLYCEROL-3-PHOSPHATE DEHYDROGENASE SUBUNIT B"/>
    <property type="match status" value="1"/>
</dbReference>
<evidence type="ECO:0000256" key="1">
    <source>
        <dbReference type="ARBA" id="ARBA00023002"/>
    </source>
</evidence>
<keyword evidence="4" id="KW-1185">Reference proteome</keyword>
<protein>
    <submittedName>
        <fullName evidence="3">(2Fe-2S)-binding protein</fullName>
    </submittedName>
</protein>
<dbReference type="Gene3D" id="1.10.10.1100">
    <property type="entry name" value="BFD-like [2Fe-2S]-binding domain"/>
    <property type="match status" value="1"/>
</dbReference>
<dbReference type="RefSeq" id="WP_283076262.1">
    <property type="nucleotide sequence ID" value="NZ_CP121671.1"/>
</dbReference>
<feature type="domain" description="BFD-like [2Fe-2S]-binding" evidence="2">
    <location>
        <begin position="6"/>
        <end position="58"/>
    </location>
</feature>
<keyword evidence="1" id="KW-0560">Oxidoreductase</keyword>
<organism evidence="3 4">
    <name type="scientific">Halobacillus naozhouensis</name>
    <dbReference type="NCBI Taxonomy" id="554880"/>
    <lineage>
        <taxon>Bacteria</taxon>
        <taxon>Bacillati</taxon>
        <taxon>Bacillota</taxon>
        <taxon>Bacilli</taxon>
        <taxon>Bacillales</taxon>
        <taxon>Bacillaceae</taxon>
        <taxon>Halobacillus</taxon>
    </lineage>
</organism>
<evidence type="ECO:0000259" key="2">
    <source>
        <dbReference type="Pfam" id="PF04324"/>
    </source>
</evidence>
<sequence>MDRSTIVCRCEEINIDEIKTAIKVGASTFDDIKRLTRCGMGPCQSKVCMNLVRELLSESLGKPLKEIPPSRMRMPLKITRLGALVGKESSNSVLSVFSESSLEEGDQQK</sequence>
<dbReference type="InterPro" id="IPR051691">
    <property type="entry name" value="Metab_Enz_Cyan_OpOx_G3PDH"/>
</dbReference>
<dbReference type="InterPro" id="IPR041854">
    <property type="entry name" value="BFD-like_2Fe2S-bd_dom_sf"/>
</dbReference>
<dbReference type="Proteomes" id="UP001221597">
    <property type="component" value="Chromosome"/>
</dbReference>
<evidence type="ECO:0000313" key="3">
    <source>
        <dbReference type="EMBL" id="WFT74261.1"/>
    </source>
</evidence>
<dbReference type="EMBL" id="CP121671">
    <property type="protein sequence ID" value="WFT74261.1"/>
    <property type="molecule type" value="Genomic_DNA"/>
</dbReference>